<feature type="coiled-coil region" evidence="1">
    <location>
        <begin position="125"/>
        <end position="153"/>
    </location>
</feature>
<evidence type="ECO:0000313" key="2">
    <source>
        <dbReference type="EMBL" id="SDL83273.1"/>
    </source>
</evidence>
<name>A0A1G9NA76_9FLAO</name>
<proteinExistence type="predicted"/>
<accession>A0A1G9NA76</accession>
<gene>
    <name evidence="2" type="ORF">SAMN04488514_10392</name>
</gene>
<dbReference type="AlphaFoldDB" id="A0A1G9NA76"/>
<reference evidence="3" key="1">
    <citation type="submission" date="2016-10" db="EMBL/GenBank/DDBJ databases">
        <authorList>
            <person name="Varghese N."/>
            <person name="Submissions S."/>
        </authorList>
    </citation>
    <scope>NUCLEOTIDE SEQUENCE [LARGE SCALE GENOMIC DNA]</scope>
    <source>
        <strain evidence="3">DSM 19886</strain>
    </source>
</reference>
<dbReference type="EMBL" id="FNGV01000003">
    <property type="protein sequence ID" value="SDL83273.1"/>
    <property type="molecule type" value="Genomic_DNA"/>
</dbReference>
<keyword evidence="3" id="KW-1185">Reference proteome</keyword>
<dbReference type="Proteomes" id="UP000199440">
    <property type="component" value="Unassembled WGS sequence"/>
</dbReference>
<sequence>MFASANCDNTYSSVSYVLSHTKKSMSSNNFEHQKYYATRALEALEKTQKLAKTCGCEPAMEAIFDGLDNLEKAIEQDDWDMGRHYTKKALENTQDVINQLDLFTQNNQDEINDSDSFPVETSPEATALQLELEKIKQKQLQLAEEQKKLLQRRKTIEDEIATIASY</sequence>
<keyword evidence="1" id="KW-0175">Coiled coil</keyword>
<evidence type="ECO:0000256" key="1">
    <source>
        <dbReference type="SAM" id="Coils"/>
    </source>
</evidence>
<organism evidence="2 3">
    <name type="scientific">Kriegella aquimaris</name>
    <dbReference type="NCBI Taxonomy" id="192904"/>
    <lineage>
        <taxon>Bacteria</taxon>
        <taxon>Pseudomonadati</taxon>
        <taxon>Bacteroidota</taxon>
        <taxon>Flavobacteriia</taxon>
        <taxon>Flavobacteriales</taxon>
        <taxon>Flavobacteriaceae</taxon>
        <taxon>Kriegella</taxon>
    </lineage>
</organism>
<evidence type="ECO:0000313" key="3">
    <source>
        <dbReference type="Proteomes" id="UP000199440"/>
    </source>
</evidence>
<protein>
    <submittedName>
        <fullName evidence="2">Uncharacterized protein</fullName>
    </submittedName>
</protein>